<dbReference type="Pfam" id="PF01059">
    <property type="entry name" value="Oxidored_q5_N"/>
    <property type="match status" value="1"/>
</dbReference>
<evidence type="ECO:0000256" key="4">
    <source>
        <dbReference type="ARBA" id="ARBA00012944"/>
    </source>
</evidence>
<keyword evidence="15 17" id="KW-0472">Membrane</keyword>
<dbReference type="GO" id="GO:0042773">
    <property type="term" value="P:ATP synthesis coupled electron transport"/>
    <property type="evidence" value="ECO:0007669"/>
    <property type="project" value="InterPro"/>
</dbReference>
<evidence type="ECO:0000256" key="5">
    <source>
        <dbReference type="ARBA" id="ARBA00021006"/>
    </source>
</evidence>
<keyword evidence="9" id="KW-1278">Translocase</keyword>
<evidence type="ECO:0000256" key="3">
    <source>
        <dbReference type="ARBA" id="ARBA00009025"/>
    </source>
</evidence>
<keyword evidence="8 17" id="KW-0812">Transmembrane</keyword>
<evidence type="ECO:0000256" key="2">
    <source>
        <dbReference type="ARBA" id="ARBA00004225"/>
    </source>
</evidence>
<feature type="transmembrane region" description="Helical" evidence="17">
    <location>
        <begin position="293"/>
        <end position="314"/>
    </location>
</feature>
<name>R4IVA6_9MYRI</name>
<evidence type="ECO:0000256" key="10">
    <source>
        <dbReference type="ARBA" id="ARBA00022982"/>
    </source>
</evidence>
<dbReference type="PRINTS" id="PR01437">
    <property type="entry name" value="NUOXDRDTASE4"/>
</dbReference>
<evidence type="ECO:0000256" key="15">
    <source>
        <dbReference type="ARBA" id="ARBA00023136"/>
    </source>
</evidence>
<feature type="transmembrane region" description="Helical" evidence="17">
    <location>
        <begin position="139"/>
        <end position="159"/>
    </location>
</feature>
<dbReference type="EC" id="7.1.1.2" evidence="4 17"/>
<evidence type="ECO:0000256" key="12">
    <source>
        <dbReference type="ARBA" id="ARBA00023027"/>
    </source>
</evidence>
<keyword evidence="12 17" id="KW-0520">NAD</keyword>
<evidence type="ECO:0000256" key="1">
    <source>
        <dbReference type="ARBA" id="ARBA00003257"/>
    </source>
</evidence>
<keyword evidence="10 17" id="KW-0249">Electron transport</keyword>
<evidence type="ECO:0000256" key="9">
    <source>
        <dbReference type="ARBA" id="ARBA00022967"/>
    </source>
</evidence>
<accession>R4IVA6</accession>
<reference evidence="20" key="1">
    <citation type="journal article" date="2014" name="Mitochondrial DNA">
        <title>The complete mitochondrial genome of Scolopocryptops sp. (Chilopoda: Scolopendromorpha: Scolopocryptopidae).</title>
        <authorList>
            <person name="Gai Y."/>
            <person name="Ma H."/>
            <person name="Ma J."/>
            <person name="Li C."/>
            <person name="Yang Q."/>
        </authorList>
    </citation>
    <scope>NUCLEOTIDE SEQUENCE</scope>
</reference>
<evidence type="ECO:0000256" key="11">
    <source>
        <dbReference type="ARBA" id="ARBA00022989"/>
    </source>
</evidence>
<evidence type="ECO:0000313" key="20">
    <source>
        <dbReference type="EMBL" id="AGC94483.1"/>
    </source>
</evidence>
<evidence type="ECO:0000259" key="19">
    <source>
        <dbReference type="Pfam" id="PF01059"/>
    </source>
</evidence>
<comment type="subcellular location">
    <subcellularLocation>
        <location evidence="2 17">Mitochondrion membrane</location>
        <topology evidence="2 17">Multi-pass membrane protein</topology>
    </subcellularLocation>
</comment>
<keyword evidence="11 17" id="KW-1133">Transmembrane helix</keyword>
<gene>
    <name evidence="20" type="primary">ND4</name>
</gene>
<dbReference type="PANTHER" id="PTHR43507">
    <property type="entry name" value="NADH-UBIQUINONE OXIDOREDUCTASE CHAIN 4"/>
    <property type="match status" value="1"/>
</dbReference>
<keyword evidence="7 17" id="KW-0679">Respiratory chain</keyword>
<comment type="function">
    <text evidence="1">Core subunit of the mitochondrial membrane respiratory chain NADH dehydrogenase (Complex I) that is believed to belong to the minimal assembly required for catalysis. Complex I functions in the transfer of electrons from NADH to the respiratory chain. The immediate electron acceptor for the enzyme is believed to be ubiquinone.</text>
</comment>
<evidence type="ECO:0000256" key="16">
    <source>
        <dbReference type="ARBA" id="ARBA00049551"/>
    </source>
</evidence>
<comment type="catalytic activity">
    <reaction evidence="16 17">
        <text>a ubiquinone + NADH + 5 H(+)(in) = a ubiquinol + NAD(+) + 4 H(+)(out)</text>
        <dbReference type="Rhea" id="RHEA:29091"/>
        <dbReference type="Rhea" id="RHEA-COMP:9565"/>
        <dbReference type="Rhea" id="RHEA-COMP:9566"/>
        <dbReference type="ChEBI" id="CHEBI:15378"/>
        <dbReference type="ChEBI" id="CHEBI:16389"/>
        <dbReference type="ChEBI" id="CHEBI:17976"/>
        <dbReference type="ChEBI" id="CHEBI:57540"/>
        <dbReference type="ChEBI" id="CHEBI:57945"/>
        <dbReference type="EC" id="7.1.1.2"/>
    </reaction>
</comment>
<organism evidence="20">
    <name type="scientific">Scolopocryptops sp. 1 YG-2013</name>
    <dbReference type="NCBI Taxonomy" id="1285684"/>
    <lineage>
        <taxon>Eukaryota</taxon>
        <taxon>Metazoa</taxon>
        <taxon>Ecdysozoa</taxon>
        <taxon>Arthropoda</taxon>
        <taxon>Myriapoda</taxon>
        <taxon>Chilopoda</taxon>
        <taxon>Pleurostigmophora</taxon>
        <taxon>Scolopendromorpha</taxon>
        <taxon>Cryptopidae</taxon>
        <taxon>Scolopocryptops</taxon>
    </lineage>
</organism>
<dbReference type="GO" id="GO:0003954">
    <property type="term" value="F:NADH dehydrogenase activity"/>
    <property type="evidence" value="ECO:0007669"/>
    <property type="project" value="TreeGrafter"/>
</dbReference>
<dbReference type="GO" id="GO:0048039">
    <property type="term" value="F:ubiquinone binding"/>
    <property type="evidence" value="ECO:0007669"/>
    <property type="project" value="TreeGrafter"/>
</dbReference>
<evidence type="ECO:0000256" key="14">
    <source>
        <dbReference type="ARBA" id="ARBA00023128"/>
    </source>
</evidence>
<proteinExistence type="inferred from homology"/>
<feature type="transmembrane region" description="Helical" evidence="17">
    <location>
        <begin position="326"/>
        <end position="345"/>
    </location>
</feature>
<feature type="domain" description="NADH:ubiquinone oxidoreductase chain 4 N-terminal" evidence="19">
    <location>
        <begin position="2"/>
        <end position="98"/>
    </location>
</feature>
<feature type="transmembrane region" description="Helical" evidence="17">
    <location>
        <begin position="243"/>
        <end position="261"/>
    </location>
</feature>
<evidence type="ECO:0000256" key="6">
    <source>
        <dbReference type="ARBA" id="ARBA00022448"/>
    </source>
</evidence>
<sequence>MMMMLGLIMMSSINIVGWFEVYCFFMLMVFFCLMMFYGDLFGWGASYLFEYDLLSLVFVILSLWIGALMLLASSKISSGLSGKYFIILVEMLVLFLILSFIIRQYMFFYVFFEGSLIPIFLLVMGWGYQPERLQAGTYLLFYTLFGSLPLLISFLMFYFENKVLLYSFYWFVEVNSLMWFLISILGFLIKIPMFFVHLWLPKAHVEAPIAGSMMLAGVLLKLGGYGLYRVLPMFKISVVNSGMWFVSIGIMGSIYIGLFCLRQSDLKLLIAYSSVAHMGLVMGGLFMMNNWGWQGALTLMVGHGLCSSGLFCLANFIYERLNSRSLFINSGMMLYFPMMSLWWFMLSVCNMASPPSLNLLGEIVLYMSMVGWSKLVIIVLFLSSFLAGAYSIYMYSLTQHGKGMYFGLLLEGKISDYMLMLLHWVPLNILVMKTDLIFF</sequence>
<dbReference type="GO" id="GO:0008137">
    <property type="term" value="F:NADH dehydrogenase (ubiquinone) activity"/>
    <property type="evidence" value="ECO:0007669"/>
    <property type="project" value="UniProtKB-UniRule"/>
</dbReference>
<dbReference type="InterPro" id="IPR003918">
    <property type="entry name" value="NADH_UbQ_OxRdtase"/>
</dbReference>
<dbReference type="EMBL" id="KC200076">
    <property type="protein sequence ID" value="AGC94483.1"/>
    <property type="molecule type" value="Genomic_DNA"/>
</dbReference>
<dbReference type="GO" id="GO:0015990">
    <property type="term" value="P:electron transport coupled proton transport"/>
    <property type="evidence" value="ECO:0007669"/>
    <property type="project" value="TreeGrafter"/>
</dbReference>
<evidence type="ECO:0000259" key="18">
    <source>
        <dbReference type="Pfam" id="PF00361"/>
    </source>
</evidence>
<dbReference type="GO" id="GO:0031966">
    <property type="term" value="C:mitochondrial membrane"/>
    <property type="evidence" value="ECO:0007669"/>
    <property type="project" value="UniProtKB-SubCell"/>
</dbReference>
<feature type="transmembrane region" description="Helical" evidence="17">
    <location>
        <begin position="212"/>
        <end position="231"/>
    </location>
</feature>
<dbReference type="InterPro" id="IPR001750">
    <property type="entry name" value="ND/Mrp_TM"/>
</dbReference>
<geneLocation type="mitochondrion" evidence="20"/>
<feature type="domain" description="NADH:quinone oxidoreductase/Mrp antiporter transmembrane" evidence="18">
    <location>
        <begin position="106"/>
        <end position="386"/>
    </location>
</feature>
<feature type="transmembrane region" description="Helical" evidence="17">
    <location>
        <begin position="21"/>
        <end position="41"/>
    </location>
</feature>
<feature type="transmembrane region" description="Helical" evidence="17">
    <location>
        <begin position="179"/>
        <end position="200"/>
    </location>
</feature>
<feature type="transmembrane region" description="Helical" evidence="17">
    <location>
        <begin position="108"/>
        <end position="127"/>
    </location>
</feature>
<dbReference type="Pfam" id="PF00361">
    <property type="entry name" value="Proton_antipo_M"/>
    <property type="match status" value="1"/>
</dbReference>
<keyword evidence="13 17" id="KW-0830">Ubiquinone</keyword>
<comment type="similarity">
    <text evidence="3 17">Belongs to the complex I subunit 4 family.</text>
</comment>
<feature type="transmembrane region" description="Helical" evidence="17">
    <location>
        <begin position="84"/>
        <end position="102"/>
    </location>
</feature>
<dbReference type="PANTHER" id="PTHR43507:SF20">
    <property type="entry name" value="NADH-UBIQUINONE OXIDOREDUCTASE CHAIN 4"/>
    <property type="match status" value="1"/>
</dbReference>
<keyword evidence="6 17" id="KW-0813">Transport</keyword>
<comment type="function">
    <text evidence="17">Core subunit of the mitochondrial membrane respiratory chain NADH dehydrogenase (Complex I) which catalyzes electron transfer from NADH through the respiratory chain, using ubiquinone as an electron acceptor. Essential for the catalytic activity and assembly of complex I.</text>
</comment>
<protein>
    <recommendedName>
        <fullName evidence="5 17">NADH-ubiquinone oxidoreductase chain 4</fullName>
        <ecNumber evidence="4 17">7.1.1.2</ecNumber>
    </recommendedName>
</protein>
<feature type="transmembrane region" description="Helical" evidence="17">
    <location>
        <begin position="365"/>
        <end position="393"/>
    </location>
</feature>
<dbReference type="AlphaFoldDB" id="R4IVA6"/>
<evidence type="ECO:0000256" key="13">
    <source>
        <dbReference type="ARBA" id="ARBA00023075"/>
    </source>
</evidence>
<evidence type="ECO:0000256" key="8">
    <source>
        <dbReference type="ARBA" id="ARBA00022692"/>
    </source>
</evidence>
<keyword evidence="14 17" id="KW-0496">Mitochondrion</keyword>
<feature type="transmembrane region" description="Helical" evidence="17">
    <location>
        <begin position="53"/>
        <end position="72"/>
    </location>
</feature>
<evidence type="ECO:0000256" key="17">
    <source>
        <dbReference type="RuleBase" id="RU003297"/>
    </source>
</evidence>
<dbReference type="InterPro" id="IPR000260">
    <property type="entry name" value="NADH4_N"/>
</dbReference>
<feature type="transmembrane region" description="Helical" evidence="17">
    <location>
        <begin position="268"/>
        <end position="287"/>
    </location>
</feature>
<evidence type="ECO:0000256" key="7">
    <source>
        <dbReference type="ARBA" id="ARBA00022660"/>
    </source>
</evidence>